<dbReference type="PANTHER" id="PTHR41878">
    <property type="entry name" value="LEXA REPRESSOR-RELATED"/>
    <property type="match status" value="1"/>
</dbReference>
<reference evidence="2" key="1">
    <citation type="submission" date="2023-07" db="EMBL/GenBank/DDBJ databases">
        <title>Genomic Encyclopedia of Type Strains, Phase IV (KMG-IV): sequencing the most valuable type-strain genomes for metagenomic binning, comparative biology and taxonomic classification.</title>
        <authorList>
            <person name="Goeker M."/>
        </authorList>
    </citation>
    <scope>NUCLEOTIDE SEQUENCE</scope>
    <source>
        <strain evidence="2">DSM 24202</strain>
    </source>
</reference>
<dbReference type="Proteomes" id="UP001238163">
    <property type="component" value="Unassembled WGS sequence"/>
</dbReference>
<dbReference type="Gene3D" id="3.10.290.30">
    <property type="entry name" value="MM3350-like"/>
    <property type="match status" value="1"/>
</dbReference>
<gene>
    <name evidence="2" type="ORF">J3R75_000971</name>
</gene>
<dbReference type="InterPro" id="IPR024047">
    <property type="entry name" value="MM3350-like_sf"/>
</dbReference>
<name>A0AAE4AM08_9BACT</name>
<evidence type="ECO:0000313" key="2">
    <source>
        <dbReference type="EMBL" id="MDQ0288864.1"/>
    </source>
</evidence>
<accession>A0AAE4AM08</accession>
<evidence type="ECO:0000259" key="1">
    <source>
        <dbReference type="Pfam" id="PF07929"/>
    </source>
</evidence>
<keyword evidence="3" id="KW-1185">Reference proteome</keyword>
<organism evidence="2 3">
    <name type="scientific">Oligosphaera ethanolica</name>
    <dbReference type="NCBI Taxonomy" id="760260"/>
    <lineage>
        <taxon>Bacteria</taxon>
        <taxon>Pseudomonadati</taxon>
        <taxon>Lentisphaerota</taxon>
        <taxon>Oligosphaeria</taxon>
        <taxon>Oligosphaerales</taxon>
        <taxon>Oligosphaeraceae</taxon>
        <taxon>Oligosphaera</taxon>
    </lineage>
</organism>
<dbReference type="RefSeq" id="WP_307260197.1">
    <property type="nucleotide sequence ID" value="NZ_JAUSVL010000001.1"/>
</dbReference>
<dbReference type="PANTHER" id="PTHR41878:SF1">
    <property type="entry name" value="TNPR PROTEIN"/>
    <property type="match status" value="1"/>
</dbReference>
<protein>
    <recommendedName>
        <fullName evidence="1">Plasmid pRiA4b Orf3-like domain-containing protein</fullName>
    </recommendedName>
</protein>
<dbReference type="SUPFAM" id="SSF159941">
    <property type="entry name" value="MM3350-like"/>
    <property type="match status" value="1"/>
</dbReference>
<dbReference type="InterPro" id="IPR012912">
    <property type="entry name" value="Plasmid_pRiA4b_Orf3-like"/>
</dbReference>
<dbReference type="EMBL" id="JAUSVL010000001">
    <property type="protein sequence ID" value="MDQ0288864.1"/>
    <property type="molecule type" value="Genomic_DNA"/>
</dbReference>
<comment type="caution">
    <text evidence="2">The sequence shown here is derived from an EMBL/GenBank/DDBJ whole genome shotgun (WGS) entry which is preliminary data.</text>
</comment>
<evidence type="ECO:0000313" key="3">
    <source>
        <dbReference type="Proteomes" id="UP001238163"/>
    </source>
</evidence>
<proteinExistence type="predicted"/>
<feature type="domain" description="Plasmid pRiA4b Orf3-like" evidence="1">
    <location>
        <begin position="16"/>
        <end position="183"/>
    </location>
</feature>
<sequence>MATRQKKKSVQVPTKAILFKVQLCRIKPTIWRRVVLLDDMSLGRLHWVIQVAMGWQFEHPHSFLIDDTRYEEKGFGYSEAEDESDVTLAEVITSEKQKFLYTYDFGDDWEHKIVAEKFLPLLPSNKYPVCVGGARACPPEDCGGPYGYLDFLEAQTTKTPTEAQLVFREWHNGKFDPEHFDMDAVNKRLHG</sequence>
<dbReference type="Pfam" id="PF07929">
    <property type="entry name" value="PRiA4_ORF3"/>
    <property type="match status" value="1"/>
</dbReference>
<dbReference type="AlphaFoldDB" id="A0AAE4AM08"/>